<keyword evidence="1" id="KW-0812">Transmembrane</keyword>
<evidence type="ECO:0000313" key="2">
    <source>
        <dbReference type="EMBL" id="MCL7049339.1"/>
    </source>
</evidence>
<reference evidence="2" key="1">
    <citation type="submission" date="2022-03" db="EMBL/GenBank/DDBJ databases">
        <title>A functionally conserved STORR gene fusion in Papaver species that diverged 16.8 million years ago.</title>
        <authorList>
            <person name="Catania T."/>
        </authorList>
    </citation>
    <scope>NUCLEOTIDE SEQUENCE</scope>
    <source>
        <strain evidence="2">S-191538</strain>
    </source>
</reference>
<protein>
    <submittedName>
        <fullName evidence="2">Uncharacterized protein</fullName>
    </submittedName>
</protein>
<accession>A0AA41VY18</accession>
<sequence length="120" mass="13983">MSSSFVYFPSVSLDMIHLGFLLCVISIVLNLCNQWIILPKEKEMTDKRYGLLTEVLEIWRNDKDGWSEELIQKKIKKIAAAEKKIGMLQNLFWVTAFLSFCGFIITLLLRVVTCWNNLHQ</sequence>
<proteinExistence type="predicted"/>
<keyword evidence="1" id="KW-1133">Transmembrane helix</keyword>
<gene>
    <name evidence="2" type="ORF">MKW94_007203</name>
</gene>
<keyword evidence="3" id="KW-1185">Reference proteome</keyword>
<keyword evidence="1" id="KW-0472">Membrane</keyword>
<evidence type="ECO:0000313" key="3">
    <source>
        <dbReference type="Proteomes" id="UP001177140"/>
    </source>
</evidence>
<feature type="transmembrane region" description="Helical" evidence="1">
    <location>
        <begin position="91"/>
        <end position="112"/>
    </location>
</feature>
<comment type="caution">
    <text evidence="2">The sequence shown here is derived from an EMBL/GenBank/DDBJ whole genome shotgun (WGS) entry which is preliminary data.</text>
</comment>
<dbReference type="Proteomes" id="UP001177140">
    <property type="component" value="Unassembled WGS sequence"/>
</dbReference>
<name>A0AA41VY18_PAPNU</name>
<dbReference type="EMBL" id="JAJJMA010314805">
    <property type="protein sequence ID" value="MCL7049339.1"/>
    <property type="molecule type" value="Genomic_DNA"/>
</dbReference>
<feature type="transmembrane region" description="Helical" evidence="1">
    <location>
        <begin position="15"/>
        <end position="38"/>
    </location>
</feature>
<evidence type="ECO:0000256" key="1">
    <source>
        <dbReference type="SAM" id="Phobius"/>
    </source>
</evidence>
<organism evidence="2 3">
    <name type="scientific">Papaver nudicaule</name>
    <name type="common">Iceland poppy</name>
    <dbReference type="NCBI Taxonomy" id="74823"/>
    <lineage>
        <taxon>Eukaryota</taxon>
        <taxon>Viridiplantae</taxon>
        <taxon>Streptophyta</taxon>
        <taxon>Embryophyta</taxon>
        <taxon>Tracheophyta</taxon>
        <taxon>Spermatophyta</taxon>
        <taxon>Magnoliopsida</taxon>
        <taxon>Ranunculales</taxon>
        <taxon>Papaveraceae</taxon>
        <taxon>Papaveroideae</taxon>
        <taxon>Papaver</taxon>
    </lineage>
</organism>
<dbReference type="AlphaFoldDB" id="A0AA41VY18"/>